<evidence type="ECO:0000313" key="1">
    <source>
        <dbReference type="EMBL" id="KAF5387261.1"/>
    </source>
</evidence>
<accession>A0A8H5MB76</accession>
<comment type="caution">
    <text evidence="1">The sequence shown here is derived from an EMBL/GenBank/DDBJ whole genome shotgun (WGS) entry which is preliminary data.</text>
</comment>
<evidence type="ECO:0000313" key="2">
    <source>
        <dbReference type="Proteomes" id="UP000518752"/>
    </source>
</evidence>
<dbReference type="Proteomes" id="UP000518752">
    <property type="component" value="Unassembled WGS sequence"/>
</dbReference>
<protein>
    <recommendedName>
        <fullName evidence="3">F-box domain-containing protein</fullName>
    </recommendedName>
</protein>
<evidence type="ECO:0008006" key="3">
    <source>
        <dbReference type="Google" id="ProtNLM"/>
    </source>
</evidence>
<keyword evidence="2" id="KW-1185">Reference proteome</keyword>
<sequence>MPLLTTRAGLNSLAHIPTLEFSTLNDSTDEREIFASTLSVPVMALKAPIRKIPNETLGLIFDYARETNLLQEFPWGLGTDKKPPTEILSSSDILRKCPSISISSTCYRWRQVALARHSMWSRLKLELTSGEDSPMHRTPFTDMLELHLQRSGTSSLQIALNISGEKDQVLYAVTLIVKHSNQWRRFFYGGEVCSSTYYNDEVLEVPHLESIVAPCYDADARKNLVPHKKGTKALRNFYQLSGRGQDHLTLDHIDIYAKGPLDSIFDASPHVATLTLRQHTSTNISTSLQVQKTLNQLTSLNVRVRGDAPVGSTLLETVFLSVIFPSLRKLAITGLAGYSMAWPKCAFNTCLSRSSFSLTKLHLKNIPMKDSELITHFAAPVDSVPSGTLNR</sequence>
<organism evidence="1 2">
    <name type="scientific">Collybiopsis confluens</name>
    <dbReference type="NCBI Taxonomy" id="2823264"/>
    <lineage>
        <taxon>Eukaryota</taxon>
        <taxon>Fungi</taxon>
        <taxon>Dikarya</taxon>
        <taxon>Basidiomycota</taxon>
        <taxon>Agaricomycotina</taxon>
        <taxon>Agaricomycetes</taxon>
        <taxon>Agaricomycetidae</taxon>
        <taxon>Agaricales</taxon>
        <taxon>Marasmiineae</taxon>
        <taxon>Omphalotaceae</taxon>
        <taxon>Collybiopsis</taxon>
    </lineage>
</organism>
<dbReference type="OrthoDB" id="3365698at2759"/>
<proteinExistence type="predicted"/>
<name>A0A8H5MB76_9AGAR</name>
<dbReference type="EMBL" id="JAACJN010000034">
    <property type="protein sequence ID" value="KAF5387261.1"/>
    <property type="molecule type" value="Genomic_DNA"/>
</dbReference>
<gene>
    <name evidence="1" type="ORF">D9757_006895</name>
</gene>
<dbReference type="AlphaFoldDB" id="A0A8H5MB76"/>
<reference evidence="1 2" key="1">
    <citation type="journal article" date="2020" name="ISME J.">
        <title>Uncovering the hidden diversity of litter-decomposition mechanisms in mushroom-forming fungi.</title>
        <authorList>
            <person name="Floudas D."/>
            <person name="Bentzer J."/>
            <person name="Ahren D."/>
            <person name="Johansson T."/>
            <person name="Persson P."/>
            <person name="Tunlid A."/>
        </authorList>
    </citation>
    <scope>NUCLEOTIDE SEQUENCE [LARGE SCALE GENOMIC DNA]</scope>
    <source>
        <strain evidence="1 2">CBS 406.79</strain>
    </source>
</reference>